<feature type="compositionally biased region" description="Basic and acidic residues" evidence="1">
    <location>
        <begin position="257"/>
        <end position="278"/>
    </location>
</feature>
<sequence>MREIEAHVKGFAYTTFHVYRTEVVADAHTWTLDIRYTTFYQFYMRLLALEKHFPVAFPPKAGLFFSPPPEERQEQLDAFLLGTLAYFDMRGHPKRMAALLDELLQVSEHLGVKENDDEDRTASEGSSEEHDECFLESNQEDEPRSSPQPFAADVEVASEEPVGALSANGSSEVRFKTVGLASGMSIGADIGKARGTTTTTVVEESTAVSAGKGEDGGTRESHDAHSERTEAEYPVVKWFRRLSTFSSGSVENEELESAAKKKQQEAEEAAAKARADVEEAAAKAREKAEAAAAKAREKAEAKARAEAMKAELLRAVKAELLRAKQELNLRLERYRHPVFFRTCICGVGPSRYSFP</sequence>
<dbReference type="SUPFAM" id="SSF64268">
    <property type="entry name" value="PX domain"/>
    <property type="match status" value="1"/>
</dbReference>
<feature type="region of interest" description="Disordered" evidence="1">
    <location>
        <begin position="250"/>
        <end position="278"/>
    </location>
</feature>
<comment type="caution">
    <text evidence="2">The sequence shown here is derived from an EMBL/GenBank/DDBJ whole genome shotgun (WGS) entry which is preliminary data.</text>
</comment>
<dbReference type="InterPro" id="IPR036871">
    <property type="entry name" value="PX_dom_sf"/>
</dbReference>
<protein>
    <recommendedName>
        <fullName evidence="4">PX domain-containing protein</fullName>
    </recommendedName>
</protein>
<feature type="compositionally biased region" description="Basic and acidic residues" evidence="1">
    <location>
        <begin position="212"/>
        <end position="229"/>
    </location>
</feature>
<feature type="region of interest" description="Disordered" evidence="1">
    <location>
        <begin position="110"/>
        <end position="151"/>
    </location>
</feature>
<dbReference type="Proteomes" id="UP001162060">
    <property type="component" value="Unassembled WGS sequence"/>
</dbReference>
<dbReference type="EMBL" id="CAKLBY020000049">
    <property type="protein sequence ID" value="CAK7919649.1"/>
    <property type="molecule type" value="Genomic_DNA"/>
</dbReference>
<evidence type="ECO:0000313" key="2">
    <source>
        <dbReference type="EMBL" id="CAK7919649.1"/>
    </source>
</evidence>
<feature type="region of interest" description="Disordered" evidence="1">
    <location>
        <begin position="207"/>
        <end position="229"/>
    </location>
</feature>
<accession>A0AAV1TEK2</accession>
<dbReference type="AlphaFoldDB" id="A0AAV1TEK2"/>
<proteinExistence type="predicted"/>
<evidence type="ECO:0000313" key="3">
    <source>
        <dbReference type="Proteomes" id="UP001162060"/>
    </source>
</evidence>
<name>A0AAV1TEK2_9STRA</name>
<organism evidence="2 3">
    <name type="scientific">Peronospora matthiolae</name>
    <dbReference type="NCBI Taxonomy" id="2874970"/>
    <lineage>
        <taxon>Eukaryota</taxon>
        <taxon>Sar</taxon>
        <taxon>Stramenopiles</taxon>
        <taxon>Oomycota</taxon>
        <taxon>Peronosporomycetes</taxon>
        <taxon>Peronosporales</taxon>
        <taxon>Peronosporaceae</taxon>
        <taxon>Peronospora</taxon>
    </lineage>
</organism>
<dbReference type="GO" id="GO:0035091">
    <property type="term" value="F:phosphatidylinositol binding"/>
    <property type="evidence" value="ECO:0007669"/>
    <property type="project" value="InterPro"/>
</dbReference>
<gene>
    <name evidence="2" type="ORF">PM001_LOCUS6064</name>
</gene>
<dbReference type="Gene3D" id="3.30.1520.10">
    <property type="entry name" value="Phox-like domain"/>
    <property type="match status" value="1"/>
</dbReference>
<evidence type="ECO:0008006" key="4">
    <source>
        <dbReference type="Google" id="ProtNLM"/>
    </source>
</evidence>
<reference evidence="2" key="1">
    <citation type="submission" date="2024-01" db="EMBL/GenBank/DDBJ databases">
        <authorList>
            <person name="Webb A."/>
        </authorList>
    </citation>
    <scope>NUCLEOTIDE SEQUENCE</scope>
    <source>
        <strain evidence="2">Pm1</strain>
    </source>
</reference>
<evidence type="ECO:0000256" key="1">
    <source>
        <dbReference type="SAM" id="MobiDB-lite"/>
    </source>
</evidence>